<keyword evidence="1" id="KW-0378">Hydrolase</keyword>
<keyword evidence="4" id="KW-1185">Reference proteome</keyword>
<dbReference type="EMBL" id="JMCB01000008">
    <property type="protein sequence ID" value="KFE67147.1"/>
    <property type="molecule type" value="Genomic_DNA"/>
</dbReference>
<dbReference type="AlphaFoldDB" id="A0A085WHI4"/>
<dbReference type="PATRIC" id="fig|394096.3.peg.4541"/>
<dbReference type="Gene3D" id="2.30.40.10">
    <property type="entry name" value="Urease, subunit C, domain 1"/>
    <property type="match status" value="1"/>
</dbReference>
<dbReference type="Proteomes" id="UP000028725">
    <property type="component" value="Unassembled WGS sequence"/>
</dbReference>
<organism evidence="3 4">
    <name type="scientific">Hyalangium minutum</name>
    <dbReference type="NCBI Taxonomy" id="394096"/>
    <lineage>
        <taxon>Bacteria</taxon>
        <taxon>Pseudomonadati</taxon>
        <taxon>Myxococcota</taxon>
        <taxon>Myxococcia</taxon>
        <taxon>Myxococcales</taxon>
        <taxon>Cystobacterineae</taxon>
        <taxon>Archangiaceae</taxon>
        <taxon>Hyalangium</taxon>
    </lineage>
</organism>
<evidence type="ECO:0000259" key="2">
    <source>
        <dbReference type="Pfam" id="PF01979"/>
    </source>
</evidence>
<dbReference type="STRING" id="394096.DB31_8500"/>
<dbReference type="SUPFAM" id="SSF51556">
    <property type="entry name" value="Metallo-dependent hydrolases"/>
    <property type="match status" value="1"/>
</dbReference>
<evidence type="ECO:0000313" key="3">
    <source>
        <dbReference type="EMBL" id="KFE67147.1"/>
    </source>
</evidence>
<gene>
    <name evidence="3" type="ORF">DB31_8500</name>
</gene>
<dbReference type="Gene3D" id="3.20.20.140">
    <property type="entry name" value="Metal-dependent hydrolases"/>
    <property type="match status" value="1"/>
</dbReference>
<dbReference type="InterPro" id="IPR011059">
    <property type="entry name" value="Metal-dep_hydrolase_composite"/>
</dbReference>
<dbReference type="PANTHER" id="PTHR43794">
    <property type="entry name" value="AMINOHYDROLASE SSNA-RELATED"/>
    <property type="match status" value="1"/>
</dbReference>
<accession>A0A085WHI4</accession>
<evidence type="ECO:0000313" key="4">
    <source>
        <dbReference type="Proteomes" id="UP000028725"/>
    </source>
</evidence>
<proteinExistence type="predicted"/>
<dbReference type="OrthoDB" id="9807210at2"/>
<dbReference type="Pfam" id="PF01979">
    <property type="entry name" value="Amidohydro_1"/>
    <property type="match status" value="1"/>
</dbReference>
<dbReference type="InterPro" id="IPR050287">
    <property type="entry name" value="MTA/SAH_deaminase"/>
</dbReference>
<name>A0A085WHI4_9BACT</name>
<dbReference type="PANTHER" id="PTHR43794:SF11">
    <property type="entry name" value="AMIDOHYDROLASE-RELATED DOMAIN-CONTAINING PROTEIN"/>
    <property type="match status" value="1"/>
</dbReference>
<reference evidence="3 4" key="1">
    <citation type="submission" date="2014-04" db="EMBL/GenBank/DDBJ databases">
        <title>Genome assembly of Hyalangium minutum DSM 14724.</title>
        <authorList>
            <person name="Sharma G."/>
            <person name="Subramanian S."/>
        </authorList>
    </citation>
    <scope>NUCLEOTIDE SEQUENCE [LARGE SCALE GENOMIC DNA]</scope>
    <source>
        <strain evidence="3 4">DSM 14724</strain>
    </source>
</reference>
<dbReference type="InterPro" id="IPR032466">
    <property type="entry name" value="Metal_Hydrolase"/>
</dbReference>
<evidence type="ECO:0000256" key="1">
    <source>
        <dbReference type="ARBA" id="ARBA00022801"/>
    </source>
</evidence>
<sequence>MSERWLLRGAEVITCDPDSADMPRADVLIENGVIAAMGPGLRADDCRVLELDGKILMPGFIDTHRHTWQTPLRALGGDWTVMDYLAAVRVKLAPAFRPSDIYAANLAGALEALDAGITTLVDYSHCIESPEHADSALEALEHARIRALFSYGYAEGARASPAFPTHESRLQDARRLRTTRLASDDRLVRMGIALTEMQIPWESSRAEIRSARELNVPITAHCSAWPVSGPSEIQQMATEGLLGPDVLFVHCTWSSEEDLKRIADSGGAIAVTPETELQMGMGFPVTGRALRSRVRTTLGCDVVSSNGGDLFTAMRLALQVERGLANARGGMPRALDLKAERLLQMVTRDAAEAIGLGRVTGSLRPGKDADLIVLAADALNMTPLNRPRDAVVMQAHAGNVESVMVRGRLVKHRGVLLDVDLPAVRRKVVETRNAVLERVGGLSMLLSDRAELDKHWDTGGGATTDDA</sequence>
<dbReference type="GO" id="GO:0016810">
    <property type="term" value="F:hydrolase activity, acting on carbon-nitrogen (but not peptide) bonds"/>
    <property type="evidence" value="ECO:0007669"/>
    <property type="project" value="InterPro"/>
</dbReference>
<dbReference type="SUPFAM" id="SSF51338">
    <property type="entry name" value="Composite domain of metallo-dependent hydrolases"/>
    <property type="match status" value="1"/>
</dbReference>
<feature type="domain" description="Amidohydrolase-related" evidence="2">
    <location>
        <begin position="55"/>
        <end position="410"/>
    </location>
</feature>
<dbReference type="InterPro" id="IPR006680">
    <property type="entry name" value="Amidohydro-rel"/>
</dbReference>
<dbReference type="NCBIfam" id="NF006056">
    <property type="entry name" value="PRK08204.1"/>
    <property type="match status" value="1"/>
</dbReference>
<protein>
    <recommendedName>
        <fullName evidence="2">Amidohydrolase-related domain-containing protein</fullName>
    </recommendedName>
</protein>
<dbReference type="RefSeq" id="WP_044191158.1">
    <property type="nucleotide sequence ID" value="NZ_JMCB01000008.1"/>
</dbReference>
<comment type="caution">
    <text evidence="3">The sequence shown here is derived from an EMBL/GenBank/DDBJ whole genome shotgun (WGS) entry which is preliminary data.</text>
</comment>